<dbReference type="GO" id="GO:0004566">
    <property type="term" value="F:beta-glucuronidase activity"/>
    <property type="evidence" value="ECO:0007669"/>
    <property type="project" value="UniProtKB-EC"/>
</dbReference>
<dbReference type="InterPro" id="IPR032287">
    <property type="entry name" value="DUF4838"/>
</dbReference>
<dbReference type="Pfam" id="PF16126">
    <property type="entry name" value="DUF4838"/>
    <property type="match status" value="1"/>
</dbReference>
<dbReference type="EMBL" id="MWDQ01000136">
    <property type="protein sequence ID" value="OQB72262.1"/>
    <property type="molecule type" value="Genomic_DNA"/>
</dbReference>
<dbReference type="Proteomes" id="UP000485562">
    <property type="component" value="Unassembled WGS sequence"/>
</dbReference>
<feature type="signal peptide" evidence="3">
    <location>
        <begin position="1"/>
        <end position="21"/>
    </location>
</feature>
<sequence>MKKTIPVVFGLILLCAFISEAKQITIVEQGTAKSVICVSSQPQPDELLAAKEFSDYIEKISGCKVEIIREVSGKGWEISPDLERKKACRIYIGSSGMTEEIGKAIRAVGDDPASFMIKAQTSSSGDYIRISGLSPEGTLFGVYELLEQIGVRWYMPGDIGTIIPEKKTITVEEQNNVQVPSFSSRHLQTVPNKDPWYRRVRLGGPYFPSAHGIPIGKADINKEPELFALVNGKRQSSQLCISNPEVLKRAINEVKNYFRKNPSAPWVGIGPNDGAGFCQCANCCALDAGDFDDFENRISVTDRYIWFFNKVLEGISDEFPDKKIGFYCYSSYMKPPVKVKPNQRIVPAFAPISLCRIHGMSNPICPERSYYKTIMESWGKILPETYERGYFFNLADPGFPFSKVHAIRDEIPLARELGIRGWRVETMPHWASMTPTIYIATKLFWNHKADVDALIHDFALNFFGPASEEMEKYIILMDSAMKNADYHTGCSYDLPFIYNPDIMKTAGEYLKKAEDLVKNTKYSEKVAIFRLSYDYLATFLSMLEHRNMFDFVSAKKELENLLSIQDTAFKYEPSMLYKRAVVDYTKRFWSQCIEQGYEKTTGKNTLVAGLPDEWDFLIDPTSLGEKIGYYKSGKIGGNWIKIKTKTLSWSDQGLRYYKGDAWYRTSVVIPEQFKGRKIFIWFGGVDEIASVWINGNLVGTSDGKAFIPFEFESTNFIIPGKENFIAVKITNKRVNELGTGGITAPVMFYAQ</sequence>
<proteinExistence type="inferred from homology"/>
<dbReference type="SUPFAM" id="SSF49785">
    <property type="entry name" value="Galactose-binding domain-like"/>
    <property type="match status" value="1"/>
</dbReference>
<name>A0A1V6C5S3_UNCT6</name>
<evidence type="ECO:0000256" key="1">
    <source>
        <dbReference type="ARBA" id="ARBA00007401"/>
    </source>
</evidence>
<organism evidence="5">
    <name type="scientific">candidate division TA06 bacterium ADurb.Bin131</name>
    <dbReference type="NCBI Taxonomy" id="1852827"/>
    <lineage>
        <taxon>Bacteria</taxon>
        <taxon>Bacteria division TA06</taxon>
    </lineage>
</organism>
<keyword evidence="5" id="KW-0326">Glycosidase</keyword>
<keyword evidence="3" id="KW-0732">Signal</keyword>
<dbReference type="Pfam" id="PF02837">
    <property type="entry name" value="Glyco_hydro_2_N"/>
    <property type="match status" value="1"/>
</dbReference>
<evidence type="ECO:0000256" key="2">
    <source>
        <dbReference type="ARBA" id="ARBA00022801"/>
    </source>
</evidence>
<dbReference type="PANTHER" id="PTHR47406">
    <property type="entry name" value="COAGULATION FACTOR 5/8 TYPE, C-TERMINAL"/>
    <property type="match status" value="1"/>
</dbReference>
<dbReference type="PANTHER" id="PTHR47406:SF2">
    <property type="entry name" value="ALPHA GLUCURONIDASE N-TERMINAL DOMAIN-CONTAINING PROTEIN"/>
    <property type="match status" value="1"/>
</dbReference>
<dbReference type="InterPro" id="IPR006104">
    <property type="entry name" value="Glyco_hydro_2_N"/>
</dbReference>
<dbReference type="SUPFAM" id="SSF55545">
    <property type="entry name" value="beta-N-acetylhexosaminidase-like domain"/>
    <property type="match status" value="1"/>
</dbReference>
<keyword evidence="2 5" id="KW-0378">Hydrolase</keyword>
<comment type="similarity">
    <text evidence="1">Belongs to the glycosyl hydrolase 2 family.</text>
</comment>
<evidence type="ECO:0000313" key="5">
    <source>
        <dbReference type="EMBL" id="OQB72262.1"/>
    </source>
</evidence>
<protein>
    <submittedName>
        <fullName evidence="5">Beta-glucuronidase</fullName>
        <ecNumber evidence="5">3.2.1.31</ecNumber>
    </submittedName>
</protein>
<feature type="chain" id="PRO_5012008652" evidence="3">
    <location>
        <begin position="22"/>
        <end position="751"/>
    </location>
</feature>
<dbReference type="Gene3D" id="3.30.379.10">
    <property type="entry name" value="Chitobiase/beta-hexosaminidase domain 2-like"/>
    <property type="match status" value="1"/>
</dbReference>
<dbReference type="GO" id="GO:0005975">
    <property type="term" value="P:carbohydrate metabolic process"/>
    <property type="evidence" value="ECO:0007669"/>
    <property type="project" value="InterPro"/>
</dbReference>
<evidence type="ECO:0000259" key="4">
    <source>
        <dbReference type="Pfam" id="PF02837"/>
    </source>
</evidence>
<evidence type="ECO:0000256" key="3">
    <source>
        <dbReference type="SAM" id="SignalP"/>
    </source>
</evidence>
<feature type="domain" description="Glycosyl hydrolases family 2 sugar binding" evidence="4">
    <location>
        <begin position="651"/>
        <end position="730"/>
    </location>
</feature>
<dbReference type="AlphaFoldDB" id="A0A1V6C5S3"/>
<gene>
    <name evidence="5" type="primary">uidA_2</name>
    <name evidence="5" type="ORF">BWX89_01398</name>
</gene>
<dbReference type="EC" id="3.2.1.31" evidence="5"/>
<dbReference type="Gene3D" id="2.60.120.260">
    <property type="entry name" value="Galactose-binding domain-like"/>
    <property type="match status" value="1"/>
</dbReference>
<reference evidence="5" key="1">
    <citation type="submission" date="2017-02" db="EMBL/GenBank/DDBJ databases">
        <title>Delving into the versatile metabolic prowess of the omnipresent phylum Bacteroidetes.</title>
        <authorList>
            <person name="Nobu M.K."/>
            <person name="Mei R."/>
            <person name="Narihiro T."/>
            <person name="Kuroda K."/>
            <person name="Liu W.-T."/>
        </authorList>
    </citation>
    <scope>NUCLEOTIDE SEQUENCE</scope>
    <source>
        <strain evidence="5">ADurb.Bin131</strain>
    </source>
</reference>
<accession>A0A1V6C5S3</accession>
<comment type="caution">
    <text evidence="5">The sequence shown here is derived from an EMBL/GenBank/DDBJ whole genome shotgun (WGS) entry which is preliminary data.</text>
</comment>
<dbReference type="InterPro" id="IPR008979">
    <property type="entry name" value="Galactose-bd-like_sf"/>
</dbReference>
<dbReference type="InterPro" id="IPR029018">
    <property type="entry name" value="Hex-like_dom2"/>
</dbReference>